<evidence type="ECO:0000256" key="1">
    <source>
        <dbReference type="SAM" id="SignalP"/>
    </source>
</evidence>
<dbReference type="AlphaFoldDB" id="A0A813HA02"/>
<feature type="signal peptide" evidence="1">
    <location>
        <begin position="1"/>
        <end position="21"/>
    </location>
</feature>
<protein>
    <submittedName>
        <fullName evidence="2">Uncharacterized protein</fullName>
    </submittedName>
</protein>
<evidence type="ECO:0000313" key="2">
    <source>
        <dbReference type="EMBL" id="CAE8634433.1"/>
    </source>
</evidence>
<accession>A0A813HA02</accession>
<dbReference type="Proteomes" id="UP000626109">
    <property type="component" value="Unassembled WGS sequence"/>
</dbReference>
<organism evidence="2 5">
    <name type="scientific">Polarella glacialis</name>
    <name type="common">Dinoflagellate</name>
    <dbReference type="NCBI Taxonomy" id="89957"/>
    <lineage>
        <taxon>Eukaryota</taxon>
        <taxon>Sar</taxon>
        <taxon>Alveolata</taxon>
        <taxon>Dinophyceae</taxon>
        <taxon>Suessiales</taxon>
        <taxon>Suessiaceae</taxon>
        <taxon>Polarella</taxon>
    </lineage>
</organism>
<dbReference type="Proteomes" id="UP000654075">
    <property type="component" value="Unassembled WGS sequence"/>
</dbReference>
<evidence type="ECO:0000313" key="3">
    <source>
        <dbReference type="EMBL" id="CAE8653062.1"/>
    </source>
</evidence>
<gene>
    <name evidence="2" type="ORF">PGLA1383_LOCUS50087</name>
    <name evidence="3" type="ORF">PGLA2088_LOCUS10141</name>
    <name evidence="4" type="ORF">PGLA2088_LOCUS35528</name>
</gene>
<proteinExistence type="predicted"/>
<comment type="caution">
    <text evidence="2">The sequence shown here is derived from an EMBL/GenBank/DDBJ whole genome shotgun (WGS) entry which is preliminary data.</text>
</comment>
<evidence type="ECO:0000313" key="5">
    <source>
        <dbReference type="Proteomes" id="UP000654075"/>
    </source>
</evidence>
<dbReference type="EMBL" id="CAJNNV010031011">
    <property type="protein sequence ID" value="CAE8634433.1"/>
    <property type="molecule type" value="Genomic_DNA"/>
</dbReference>
<sequence>MKQPPPCVLIVLQAVLHLLAGRESSIKLKPSRSRQCVSWQSCVTMVKSRSFVASQLKVQQAVDDGKSPKENVKAAKALLDSIEDDSENDKVTMTARGSTSARRSRWMFAVIAYHTAVSEISARFSGIFCNRPFPQGLTQYTLTMKTVGP</sequence>
<keyword evidence="5" id="KW-1185">Reference proteome</keyword>
<keyword evidence="1" id="KW-0732">Signal</keyword>
<reference evidence="2" key="1">
    <citation type="submission" date="2021-02" db="EMBL/GenBank/DDBJ databases">
        <authorList>
            <person name="Dougan E. K."/>
            <person name="Rhodes N."/>
            <person name="Thang M."/>
            <person name="Chan C."/>
        </authorList>
    </citation>
    <scope>NUCLEOTIDE SEQUENCE</scope>
</reference>
<feature type="chain" id="PRO_5036408887" evidence="1">
    <location>
        <begin position="22"/>
        <end position="149"/>
    </location>
</feature>
<evidence type="ECO:0000313" key="4">
    <source>
        <dbReference type="EMBL" id="CAE8709578.1"/>
    </source>
</evidence>
<dbReference type="EMBL" id="CAJNNW010031858">
    <property type="protein sequence ID" value="CAE8709578.1"/>
    <property type="molecule type" value="Genomic_DNA"/>
</dbReference>
<name>A0A813HA02_POLGL</name>
<dbReference type="EMBL" id="CAJNNW010011354">
    <property type="protein sequence ID" value="CAE8653062.1"/>
    <property type="molecule type" value="Genomic_DNA"/>
</dbReference>